<accession>A0AAW1VBK1</accession>
<dbReference type="Proteomes" id="UP001431783">
    <property type="component" value="Unassembled WGS sequence"/>
</dbReference>
<proteinExistence type="predicted"/>
<evidence type="ECO:0000313" key="2">
    <source>
        <dbReference type="Proteomes" id="UP001431783"/>
    </source>
</evidence>
<organism evidence="1 2">
    <name type="scientific">Henosepilachna vigintioctopunctata</name>
    <dbReference type="NCBI Taxonomy" id="420089"/>
    <lineage>
        <taxon>Eukaryota</taxon>
        <taxon>Metazoa</taxon>
        <taxon>Ecdysozoa</taxon>
        <taxon>Arthropoda</taxon>
        <taxon>Hexapoda</taxon>
        <taxon>Insecta</taxon>
        <taxon>Pterygota</taxon>
        <taxon>Neoptera</taxon>
        <taxon>Endopterygota</taxon>
        <taxon>Coleoptera</taxon>
        <taxon>Polyphaga</taxon>
        <taxon>Cucujiformia</taxon>
        <taxon>Coccinelloidea</taxon>
        <taxon>Coccinellidae</taxon>
        <taxon>Epilachninae</taxon>
        <taxon>Epilachnini</taxon>
        <taxon>Henosepilachna</taxon>
    </lineage>
</organism>
<keyword evidence="2" id="KW-1185">Reference proteome</keyword>
<comment type="caution">
    <text evidence="1">The sequence shown here is derived from an EMBL/GenBank/DDBJ whole genome shotgun (WGS) entry which is preliminary data.</text>
</comment>
<sequence length="77" mass="9330">MEHKQVPLPENCDLLKHLSKPREYFDRIISSDFNKLWKESIHLVLEKKYHTTGELKFHLELFSKKYSINDNIVYPQK</sequence>
<dbReference type="EMBL" id="JARQZJ010000122">
    <property type="protein sequence ID" value="KAK9889415.1"/>
    <property type="molecule type" value="Genomic_DNA"/>
</dbReference>
<gene>
    <name evidence="1" type="ORF">WA026_004687</name>
</gene>
<dbReference type="AlphaFoldDB" id="A0AAW1VBK1"/>
<evidence type="ECO:0000313" key="1">
    <source>
        <dbReference type="EMBL" id="KAK9889415.1"/>
    </source>
</evidence>
<name>A0AAW1VBK1_9CUCU</name>
<reference evidence="1 2" key="1">
    <citation type="submission" date="2023-03" db="EMBL/GenBank/DDBJ databases">
        <title>Genome insight into feeding habits of ladybird beetles.</title>
        <authorList>
            <person name="Li H.-S."/>
            <person name="Huang Y.-H."/>
            <person name="Pang H."/>
        </authorList>
    </citation>
    <scope>NUCLEOTIDE SEQUENCE [LARGE SCALE GENOMIC DNA]</scope>
    <source>
        <strain evidence="1">SYSU_2023b</strain>
        <tissue evidence="1">Whole body</tissue>
    </source>
</reference>
<protein>
    <submittedName>
        <fullName evidence="1">Uncharacterized protein</fullName>
    </submittedName>
</protein>